<protein>
    <submittedName>
        <fullName evidence="3">Helix-turn-helix domain-containing protein</fullName>
    </submittedName>
</protein>
<dbReference type="GO" id="GO:0006355">
    <property type="term" value="P:regulation of DNA-templated transcription"/>
    <property type="evidence" value="ECO:0007669"/>
    <property type="project" value="InterPro"/>
</dbReference>
<dbReference type="RefSeq" id="WP_348945391.1">
    <property type="nucleotide sequence ID" value="NZ_CP157355.1"/>
</dbReference>
<gene>
    <name evidence="3" type="ORF">ABHF33_01945</name>
</gene>
<dbReference type="AlphaFoldDB" id="A0AAU7F8P2"/>
<dbReference type="InterPro" id="IPR036388">
    <property type="entry name" value="WH-like_DNA-bd_sf"/>
</dbReference>
<feature type="domain" description="HTH crp-type" evidence="2">
    <location>
        <begin position="81"/>
        <end position="129"/>
    </location>
</feature>
<reference evidence="3" key="1">
    <citation type="submission" date="2024-05" db="EMBL/GenBank/DDBJ databases">
        <authorList>
            <person name="Yang L."/>
            <person name="Pan L."/>
        </authorList>
    </citation>
    <scope>NUCLEOTIDE SEQUENCE</scope>
    <source>
        <strain evidence="3">FCG-7</strain>
    </source>
</reference>
<evidence type="ECO:0000259" key="2">
    <source>
        <dbReference type="SMART" id="SM00419"/>
    </source>
</evidence>
<dbReference type="InterPro" id="IPR036390">
    <property type="entry name" value="WH_DNA-bd_sf"/>
</dbReference>
<evidence type="ECO:0000256" key="1">
    <source>
        <dbReference type="SAM" id="Coils"/>
    </source>
</evidence>
<proteinExistence type="predicted"/>
<dbReference type="Gene3D" id="1.10.10.10">
    <property type="entry name" value="Winged helix-like DNA-binding domain superfamily/Winged helix DNA-binding domain"/>
    <property type="match status" value="1"/>
</dbReference>
<dbReference type="SMART" id="SM00419">
    <property type="entry name" value="HTH_CRP"/>
    <property type="match status" value="1"/>
</dbReference>
<dbReference type="KEGG" id="cmav:ABHF33_01945"/>
<keyword evidence="1" id="KW-0175">Coiled coil</keyword>
<name>A0AAU7F8P2_9NEIS</name>
<accession>A0AAU7F8P2</accession>
<sequence>MDIQDFQKKSPNIQKIILEKLSNNSEKLEKLEKEITDKKKLFEENKNFQFWQFNSQTFSAIIKKLDKKSESDIFLALCQFSQKNNSVYISQETLSKLTNYSRPTVSNALKKLITEKLILRLGDSLYVLNADLVWQTGFSKKTYAHFKTTVIPSEEQIEMLTTFKNSKKTYKKAQSISTKAYF</sequence>
<feature type="coiled-coil region" evidence="1">
    <location>
        <begin position="14"/>
        <end position="45"/>
    </location>
</feature>
<dbReference type="GO" id="GO:0003677">
    <property type="term" value="F:DNA binding"/>
    <property type="evidence" value="ECO:0007669"/>
    <property type="project" value="InterPro"/>
</dbReference>
<organism evidence="3">
    <name type="scientific">Chitinibacter mangrovi</name>
    <dbReference type="NCBI Taxonomy" id="3153927"/>
    <lineage>
        <taxon>Bacteria</taxon>
        <taxon>Pseudomonadati</taxon>
        <taxon>Pseudomonadota</taxon>
        <taxon>Betaproteobacteria</taxon>
        <taxon>Neisseriales</taxon>
        <taxon>Chitinibacteraceae</taxon>
        <taxon>Chitinibacter</taxon>
    </lineage>
</organism>
<dbReference type="SUPFAM" id="SSF46785">
    <property type="entry name" value="Winged helix' DNA-binding domain"/>
    <property type="match status" value="1"/>
</dbReference>
<dbReference type="Pfam" id="PF13730">
    <property type="entry name" value="HTH_36"/>
    <property type="match status" value="1"/>
</dbReference>
<evidence type="ECO:0000313" key="3">
    <source>
        <dbReference type="EMBL" id="XBM01070.1"/>
    </source>
</evidence>
<dbReference type="EMBL" id="CP157355">
    <property type="protein sequence ID" value="XBM01070.1"/>
    <property type="molecule type" value="Genomic_DNA"/>
</dbReference>
<dbReference type="InterPro" id="IPR012318">
    <property type="entry name" value="HTH_CRP"/>
</dbReference>